<proteinExistence type="predicted"/>
<evidence type="ECO:0000313" key="2">
    <source>
        <dbReference type="Proteomes" id="UP000050791"/>
    </source>
</evidence>
<dbReference type="Proteomes" id="UP000050791">
    <property type="component" value="Unassembled WGS sequence"/>
</dbReference>
<evidence type="ECO:0000259" key="1">
    <source>
        <dbReference type="Pfam" id="PF23079"/>
    </source>
</evidence>
<dbReference type="AlphaFoldDB" id="A0AA85AX52"/>
<accession>A0AA85AX52</accession>
<protein>
    <submittedName>
        <fullName evidence="3">KIX_2 domain-containing protein</fullName>
    </submittedName>
</protein>
<organism evidence="2 3">
    <name type="scientific">Schistosoma mattheei</name>
    <dbReference type="NCBI Taxonomy" id="31246"/>
    <lineage>
        <taxon>Eukaryota</taxon>
        <taxon>Metazoa</taxon>
        <taxon>Spiralia</taxon>
        <taxon>Lophotrochozoa</taxon>
        <taxon>Platyhelminthes</taxon>
        <taxon>Trematoda</taxon>
        <taxon>Digenea</taxon>
        <taxon>Strigeidida</taxon>
        <taxon>Schistosomatoidea</taxon>
        <taxon>Schistosomatidae</taxon>
        <taxon>Schistosoma</taxon>
    </lineage>
</organism>
<name>A0AA85AX52_9TREM</name>
<sequence>MKNIGIPNLIEMDQSEEPLDLRTGCSSSAQVLESYENKHEHYVKRRPTYLELEFGRFVRRLTHELLDPDLSITQQSQEHLTQIEEACKTSFPQFDSRQIRLKIRAQLKLYRRNLNKVNKNISTSDQSTLSLKVNTSISISSIYMVPLQSTVISSLASLPSTNHLIPSDKVVFQQQSNTSLLSNFNDQFNRSPVNSDLINFIQQMSEEYKCEAKNKERSINTSKNDDNVQLFKFKDNSSTKSDIVGLVTAPDAFTGKLISSNSTSNSSMLNVLYPVSGNTDSMISKMELNQIKATSNTSVDNKNDNNINMINTEYVYLPNNSISNIPFIYPISFTQPSLIYHLKHNESNPINSTCATDLSNTTKYLEPAVSNITTGIVSMSSTTTPLSVFSTPNTITSLLALSLRASASHLIQTARLYKMFIQPIQSISDNHQLSILNSQYINNIFHGINHPPELEDLTNIPLNLEHKLSKTNLQPK</sequence>
<evidence type="ECO:0000313" key="3">
    <source>
        <dbReference type="WBParaSite" id="SMTH1_17210.1"/>
    </source>
</evidence>
<feature type="domain" description="Nucleolar protein 4 helical" evidence="1">
    <location>
        <begin position="54"/>
        <end position="140"/>
    </location>
</feature>
<dbReference type="WBParaSite" id="SMTH1_17210.1">
    <property type="protein sequence ID" value="SMTH1_17210.1"/>
    <property type="gene ID" value="SMTH1_17210"/>
</dbReference>
<dbReference type="InterPro" id="IPR056549">
    <property type="entry name" value="HTH_NOL4"/>
</dbReference>
<reference evidence="3" key="1">
    <citation type="submission" date="2023-11" db="UniProtKB">
        <authorList>
            <consortium name="WormBaseParasite"/>
        </authorList>
    </citation>
    <scope>IDENTIFICATION</scope>
</reference>
<dbReference type="Pfam" id="PF23079">
    <property type="entry name" value="HTH_NOL4_2nd"/>
    <property type="match status" value="1"/>
</dbReference>